<dbReference type="RefSeq" id="WP_342780248.1">
    <property type="nucleotide sequence ID" value="NZ_PIJY01000024.1"/>
</dbReference>
<organism evidence="2 3">
    <name type="scientific">Oceanobacillus polygoni</name>
    <dbReference type="NCBI Taxonomy" id="1235259"/>
    <lineage>
        <taxon>Bacteria</taxon>
        <taxon>Bacillati</taxon>
        <taxon>Bacillota</taxon>
        <taxon>Bacilli</taxon>
        <taxon>Bacillales</taxon>
        <taxon>Bacillaceae</taxon>
        <taxon>Oceanobacillus</taxon>
    </lineage>
</organism>
<dbReference type="InterPro" id="IPR041657">
    <property type="entry name" value="HTH_17"/>
</dbReference>
<proteinExistence type="predicted"/>
<accession>A0A9X1CFI0</accession>
<dbReference type="Pfam" id="PF12728">
    <property type="entry name" value="HTH_17"/>
    <property type="match status" value="1"/>
</dbReference>
<dbReference type="AlphaFoldDB" id="A0A9X1CFI0"/>
<dbReference type="EMBL" id="JAGGMB010000002">
    <property type="protein sequence ID" value="MBP2076858.1"/>
    <property type="molecule type" value="Genomic_DNA"/>
</dbReference>
<keyword evidence="3" id="KW-1185">Reference proteome</keyword>
<evidence type="ECO:0000259" key="1">
    <source>
        <dbReference type="Pfam" id="PF12728"/>
    </source>
</evidence>
<dbReference type="SUPFAM" id="SSF46955">
    <property type="entry name" value="Putative DNA-binding domain"/>
    <property type="match status" value="1"/>
</dbReference>
<dbReference type="NCBIfam" id="TIGR01764">
    <property type="entry name" value="excise"/>
    <property type="match status" value="1"/>
</dbReference>
<feature type="domain" description="Helix-turn-helix" evidence="1">
    <location>
        <begin position="1"/>
        <end position="49"/>
    </location>
</feature>
<dbReference type="Proteomes" id="UP001138793">
    <property type="component" value="Unassembled WGS sequence"/>
</dbReference>
<name>A0A9X1CFI0_9BACI</name>
<dbReference type="InterPro" id="IPR010093">
    <property type="entry name" value="SinI_DNA-bd"/>
</dbReference>
<evidence type="ECO:0000313" key="3">
    <source>
        <dbReference type="Proteomes" id="UP001138793"/>
    </source>
</evidence>
<protein>
    <submittedName>
        <fullName evidence="2">Excisionase family DNA binding protein</fullName>
    </submittedName>
</protein>
<dbReference type="InterPro" id="IPR009061">
    <property type="entry name" value="DNA-bd_dom_put_sf"/>
</dbReference>
<dbReference type="GO" id="GO:0003677">
    <property type="term" value="F:DNA binding"/>
    <property type="evidence" value="ECO:0007669"/>
    <property type="project" value="InterPro"/>
</dbReference>
<gene>
    <name evidence="2" type="ORF">J2Z64_001070</name>
</gene>
<reference evidence="2" key="1">
    <citation type="submission" date="2021-03" db="EMBL/GenBank/DDBJ databases">
        <title>Genomic Encyclopedia of Type Strains, Phase IV (KMG-IV): sequencing the most valuable type-strain genomes for metagenomic binning, comparative biology and taxonomic classification.</title>
        <authorList>
            <person name="Goeker M."/>
        </authorList>
    </citation>
    <scope>NUCLEOTIDE SEQUENCE</scope>
    <source>
        <strain evidence="2">DSM 107338</strain>
    </source>
</reference>
<comment type="caution">
    <text evidence="2">The sequence shown here is derived from an EMBL/GenBank/DDBJ whole genome shotgun (WGS) entry which is preliminary data.</text>
</comment>
<sequence>MTVKEVAAFLGVHSDTIYDLVRDQEIPHFRIRRRILFLPEVIENWIQERGN</sequence>
<evidence type="ECO:0000313" key="2">
    <source>
        <dbReference type="EMBL" id="MBP2076858.1"/>
    </source>
</evidence>